<proteinExistence type="inferred from homology"/>
<accession>A0ABR1PTN8</accession>
<feature type="transmembrane region" description="Helical" evidence="7">
    <location>
        <begin position="51"/>
        <end position="69"/>
    </location>
</feature>
<sequence>MDPASLPPPPDVNRGPEILAVTGTLVAATLCVVLLRLWVRLRLVRQLGWDDFFVVAAMALLLAEMMIIVPEVHYGAGRHFQYIQPPGHIAIGLHLNFATQPMCLVALTLTKVSVGVFLVRLAPTRNYRVFIHAIIAFTILSSTAGFLTVFFQCRPLSFNWDNTVPGGKCIPARDLKIATYSSTNRNNLDFNSILSAATDLIFALLPVPMLINVQLNWKAKSAIIGILSLGVFATAAAIAKMMYLSNYGKYGDLLFDSADITIWTTIEISVAMIAGSIPCLKPLFKKILDLSSSAHRGGKSSRQRYYGQNSGYGNGRSQSSNFAAHRRRTLAKAEESGRFEMLANGVDGSGRSGGFANNNNNNNTCTCKGGKSSHNVSTGVLDNDSEEYMLQGLVPEVPAGITKTVQVTVENRSNYGKGDDMA</sequence>
<feature type="domain" description="Rhodopsin" evidence="8">
    <location>
        <begin position="35"/>
        <end position="286"/>
    </location>
</feature>
<evidence type="ECO:0000256" key="7">
    <source>
        <dbReference type="SAM" id="Phobius"/>
    </source>
</evidence>
<evidence type="ECO:0000256" key="2">
    <source>
        <dbReference type="ARBA" id="ARBA00022692"/>
    </source>
</evidence>
<protein>
    <recommendedName>
        <fullName evidence="8">Rhodopsin domain-containing protein</fullName>
    </recommendedName>
</protein>
<evidence type="ECO:0000256" key="1">
    <source>
        <dbReference type="ARBA" id="ARBA00004141"/>
    </source>
</evidence>
<feature type="transmembrane region" description="Helical" evidence="7">
    <location>
        <begin position="129"/>
        <end position="151"/>
    </location>
</feature>
<dbReference type="InterPro" id="IPR052337">
    <property type="entry name" value="SAT4-like"/>
</dbReference>
<evidence type="ECO:0000256" key="4">
    <source>
        <dbReference type="ARBA" id="ARBA00023136"/>
    </source>
</evidence>
<dbReference type="EMBL" id="JAQQWE010000010">
    <property type="protein sequence ID" value="KAK7937783.1"/>
    <property type="molecule type" value="Genomic_DNA"/>
</dbReference>
<feature type="compositionally biased region" description="Polar residues" evidence="6">
    <location>
        <begin position="306"/>
        <end position="319"/>
    </location>
</feature>
<evidence type="ECO:0000256" key="5">
    <source>
        <dbReference type="ARBA" id="ARBA00038359"/>
    </source>
</evidence>
<dbReference type="InterPro" id="IPR049326">
    <property type="entry name" value="Rhodopsin_dom_fungi"/>
</dbReference>
<comment type="similarity">
    <text evidence="5">Belongs to the SAT4 family.</text>
</comment>
<gene>
    <name evidence="9" type="ORF">PG986_014651</name>
</gene>
<feature type="region of interest" description="Disordered" evidence="6">
    <location>
        <begin position="294"/>
        <end position="319"/>
    </location>
</feature>
<feature type="transmembrane region" description="Helical" evidence="7">
    <location>
        <begin position="223"/>
        <end position="244"/>
    </location>
</feature>
<comment type="caution">
    <text evidence="9">The sequence shown here is derived from an EMBL/GenBank/DDBJ whole genome shotgun (WGS) entry which is preliminary data.</text>
</comment>
<evidence type="ECO:0000259" key="8">
    <source>
        <dbReference type="Pfam" id="PF20684"/>
    </source>
</evidence>
<keyword evidence="10" id="KW-1185">Reference proteome</keyword>
<name>A0ABR1PTN8_9PEZI</name>
<dbReference type="Pfam" id="PF20684">
    <property type="entry name" value="Fung_rhodopsin"/>
    <property type="match status" value="1"/>
</dbReference>
<dbReference type="PANTHER" id="PTHR33048:SF167">
    <property type="entry name" value="INTEGRAL MEMBRANE PROTEIN"/>
    <property type="match status" value="1"/>
</dbReference>
<dbReference type="Proteomes" id="UP001391051">
    <property type="component" value="Unassembled WGS sequence"/>
</dbReference>
<evidence type="ECO:0000313" key="9">
    <source>
        <dbReference type="EMBL" id="KAK7937783.1"/>
    </source>
</evidence>
<dbReference type="RefSeq" id="XP_066693111.1">
    <property type="nucleotide sequence ID" value="XM_066850873.1"/>
</dbReference>
<dbReference type="PANTHER" id="PTHR33048">
    <property type="entry name" value="PTH11-LIKE INTEGRAL MEMBRANE PROTEIN (AFU_ORTHOLOGUE AFUA_5G11245)"/>
    <property type="match status" value="1"/>
</dbReference>
<evidence type="ECO:0000256" key="3">
    <source>
        <dbReference type="ARBA" id="ARBA00022989"/>
    </source>
</evidence>
<keyword evidence="3 7" id="KW-1133">Transmembrane helix</keyword>
<evidence type="ECO:0000256" key="6">
    <source>
        <dbReference type="SAM" id="MobiDB-lite"/>
    </source>
</evidence>
<reference evidence="9 10" key="1">
    <citation type="submission" date="2023-01" db="EMBL/GenBank/DDBJ databases">
        <title>Analysis of 21 Apiospora genomes using comparative genomics revels a genus with tremendous synthesis potential of carbohydrate active enzymes and secondary metabolites.</title>
        <authorList>
            <person name="Sorensen T."/>
        </authorList>
    </citation>
    <scope>NUCLEOTIDE SEQUENCE [LARGE SCALE GENOMIC DNA]</scope>
    <source>
        <strain evidence="9 10">CBS 24483</strain>
    </source>
</reference>
<feature type="transmembrane region" description="Helical" evidence="7">
    <location>
        <begin position="190"/>
        <end position="211"/>
    </location>
</feature>
<keyword evidence="2 7" id="KW-0812">Transmembrane</keyword>
<organism evidence="9 10">
    <name type="scientific">Apiospora aurea</name>
    <dbReference type="NCBI Taxonomy" id="335848"/>
    <lineage>
        <taxon>Eukaryota</taxon>
        <taxon>Fungi</taxon>
        <taxon>Dikarya</taxon>
        <taxon>Ascomycota</taxon>
        <taxon>Pezizomycotina</taxon>
        <taxon>Sordariomycetes</taxon>
        <taxon>Xylariomycetidae</taxon>
        <taxon>Amphisphaeriales</taxon>
        <taxon>Apiosporaceae</taxon>
        <taxon>Apiospora</taxon>
    </lineage>
</organism>
<feature type="transmembrane region" description="Helical" evidence="7">
    <location>
        <begin position="18"/>
        <end position="39"/>
    </location>
</feature>
<comment type="subcellular location">
    <subcellularLocation>
        <location evidence="1">Membrane</location>
        <topology evidence="1">Multi-pass membrane protein</topology>
    </subcellularLocation>
</comment>
<evidence type="ECO:0000313" key="10">
    <source>
        <dbReference type="Proteomes" id="UP001391051"/>
    </source>
</evidence>
<keyword evidence="4 7" id="KW-0472">Membrane</keyword>
<dbReference type="GeneID" id="92083935"/>